<evidence type="ECO:0000259" key="1">
    <source>
        <dbReference type="Pfam" id="PF07859"/>
    </source>
</evidence>
<reference evidence="2 3" key="1">
    <citation type="journal article" date="2014" name="ISME J.">
        <title>Trehalose/2-sulfotrehalose biosynthesis and glycine-betaine uptake are widely spread mechanisms for osmoadaptation in the Halobacteriales.</title>
        <authorList>
            <person name="Youssef N.H."/>
            <person name="Savage-Ashlock K.N."/>
            <person name="McCully A.L."/>
            <person name="Luedtke B."/>
            <person name="Shaw E.I."/>
            <person name="Hoff W.D."/>
            <person name="Elshahed M.S."/>
        </authorList>
    </citation>
    <scope>NUCLEOTIDE SEQUENCE [LARGE SCALE GENOMIC DNA]</scope>
    <source>
        <strain evidence="2 3">DX253</strain>
    </source>
</reference>
<dbReference type="GO" id="GO:0034338">
    <property type="term" value="F:short-chain carboxylesterase activity"/>
    <property type="evidence" value="ECO:0007669"/>
    <property type="project" value="TreeGrafter"/>
</dbReference>
<gene>
    <name evidence="2" type="ORF">ZOD2009_08698</name>
</gene>
<sequence>MDDEMADAVARIEAMGVPPWHALSVESARRVEDDVFTADNRAQVAFVRNLSIPGPRGEIPIRVYRPDVQDAPVVVFYHGGGWTLGTLDSIDGVCRELANRAECVVVSVDYRLAPEHPFPAGVDDAVAAL</sequence>
<feature type="domain" description="Alpha/beta hydrolase fold-3" evidence="1">
    <location>
        <begin position="74"/>
        <end position="129"/>
    </location>
</feature>
<dbReference type="Proteomes" id="UP000003751">
    <property type="component" value="Unassembled WGS sequence"/>
</dbReference>
<dbReference type="RefSeq" id="WP_007978930.1">
    <property type="nucleotide sequence ID" value="NZ_AEMG01000007.1"/>
</dbReference>
<accession>E7QSG4</accession>
<organism evidence="2 3">
    <name type="scientific">Haladaptatus paucihalophilus DX253</name>
    <dbReference type="NCBI Taxonomy" id="797209"/>
    <lineage>
        <taxon>Archaea</taxon>
        <taxon>Methanobacteriati</taxon>
        <taxon>Methanobacteriota</taxon>
        <taxon>Stenosarchaea group</taxon>
        <taxon>Halobacteria</taxon>
        <taxon>Halobacteriales</taxon>
        <taxon>Haladaptataceae</taxon>
        <taxon>Haladaptatus</taxon>
    </lineage>
</organism>
<protein>
    <submittedName>
        <fullName evidence="2">Alpha/beta hydrolase fold-3 domain protein</fullName>
    </submittedName>
</protein>
<comment type="caution">
    <text evidence="2">The sequence shown here is derived from an EMBL/GenBank/DDBJ whole genome shotgun (WGS) entry which is preliminary data.</text>
</comment>
<evidence type="ECO:0000313" key="2">
    <source>
        <dbReference type="EMBL" id="EFW92373.1"/>
    </source>
</evidence>
<proteinExistence type="predicted"/>
<dbReference type="PANTHER" id="PTHR23024">
    <property type="entry name" value="ARYLACETAMIDE DEACETYLASE"/>
    <property type="match status" value="1"/>
</dbReference>
<dbReference type="Gene3D" id="3.40.50.1820">
    <property type="entry name" value="alpha/beta hydrolase"/>
    <property type="match status" value="1"/>
</dbReference>
<dbReference type="Pfam" id="PF07859">
    <property type="entry name" value="Abhydrolase_3"/>
    <property type="match status" value="1"/>
</dbReference>
<dbReference type="InterPro" id="IPR050466">
    <property type="entry name" value="Carboxylest/Gibb_receptor"/>
</dbReference>
<keyword evidence="2" id="KW-0378">Hydrolase</keyword>
<dbReference type="AlphaFoldDB" id="E7QSG4"/>
<dbReference type="PANTHER" id="PTHR23024:SF24">
    <property type="entry name" value="ALPHA_BETA HYDROLASE FOLD-3 DOMAIN-CONTAINING PROTEIN"/>
    <property type="match status" value="1"/>
</dbReference>
<dbReference type="InterPro" id="IPR013094">
    <property type="entry name" value="AB_hydrolase_3"/>
</dbReference>
<dbReference type="eggNOG" id="arCOG02638">
    <property type="taxonomic scope" value="Archaea"/>
</dbReference>
<feature type="non-terminal residue" evidence="2">
    <location>
        <position position="129"/>
    </location>
</feature>
<dbReference type="InterPro" id="IPR029058">
    <property type="entry name" value="AB_hydrolase_fold"/>
</dbReference>
<name>E7QSG4_HALPU</name>
<dbReference type="SUPFAM" id="SSF53474">
    <property type="entry name" value="alpha/beta-Hydrolases"/>
    <property type="match status" value="1"/>
</dbReference>
<evidence type="ECO:0000313" key="3">
    <source>
        <dbReference type="Proteomes" id="UP000003751"/>
    </source>
</evidence>
<dbReference type="EMBL" id="AEMG01000007">
    <property type="protein sequence ID" value="EFW92373.1"/>
    <property type="molecule type" value="Genomic_DNA"/>
</dbReference>